<organism evidence="1 2">
    <name type="scientific">Synaphobranchus kaupii</name>
    <name type="common">Kaup's arrowtooth eel</name>
    <dbReference type="NCBI Taxonomy" id="118154"/>
    <lineage>
        <taxon>Eukaryota</taxon>
        <taxon>Metazoa</taxon>
        <taxon>Chordata</taxon>
        <taxon>Craniata</taxon>
        <taxon>Vertebrata</taxon>
        <taxon>Euteleostomi</taxon>
        <taxon>Actinopterygii</taxon>
        <taxon>Neopterygii</taxon>
        <taxon>Teleostei</taxon>
        <taxon>Anguilliformes</taxon>
        <taxon>Synaphobranchidae</taxon>
        <taxon>Synaphobranchus</taxon>
    </lineage>
</organism>
<gene>
    <name evidence="1" type="ORF">SKAU_G00014980</name>
</gene>
<proteinExistence type="predicted"/>
<comment type="caution">
    <text evidence="1">The sequence shown here is derived from an EMBL/GenBank/DDBJ whole genome shotgun (WGS) entry which is preliminary data.</text>
</comment>
<evidence type="ECO:0000313" key="1">
    <source>
        <dbReference type="EMBL" id="KAJ8380720.1"/>
    </source>
</evidence>
<sequence length="73" mass="8006">MRRPGLWELQTVADALATGPPWTLRSALGWCPLPDPGGSSRVEQPLDASLRSLHVFFPIWPPHPSGSLHSPEK</sequence>
<protein>
    <submittedName>
        <fullName evidence="1">Uncharacterized protein</fullName>
    </submittedName>
</protein>
<dbReference type="AlphaFoldDB" id="A0A9Q1GAP3"/>
<keyword evidence="2" id="KW-1185">Reference proteome</keyword>
<reference evidence="1" key="1">
    <citation type="journal article" date="2023" name="Science">
        <title>Genome structures resolve the early diversification of teleost fishes.</title>
        <authorList>
            <person name="Parey E."/>
            <person name="Louis A."/>
            <person name="Montfort J."/>
            <person name="Bouchez O."/>
            <person name="Roques C."/>
            <person name="Iampietro C."/>
            <person name="Lluch J."/>
            <person name="Castinel A."/>
            <person name="Donnadieu C."/>
            <person name="Desvignes T."/>
            <person name="Floi Bucao C."/>
            <person name="Jouanno E."/>
            <person name="Wen M."/>
            <person name="Mejri S."/>
            <person name="Dirks R."/>
            <person name="Jansen H."/>
            <person name="Henkel C."/>
            <person name="Chen W.J."/>
            <person name="Zahm M."/>
            <person name="Cabau C."/>
            <person name="Klopp C."/>
            <person name="Thompson A.W."/>
            <person name="Robinson-Rechavi M."/>
            <person name="Braasch I."/>
            <person name="Lecointre G."/>
            <person name="Bobe J."/>
            <person name="Postlethwait J.H."/>
            <person name="Berthelot C."/>
            <person name="Roest Crollius H."/>
            <person name="Guiguen Y."/>
        </authorList>
    </citation>
    <scope>NUCLEOTIDE SEQUENCE</scope>
    <source>
        <strain evidence="1">WJC10195</strain>
    </source>
</reference>
<name>A0A9Q1GAP3_SYNKA</name>
<accession>A0A9Q1GAP3</accession>
<evidence type="ECO:0000313" key="2">
    <source>
        <dbReference type="Proteomes" id="UP001152622"/>
    </source>
</evidence>
<dbReference type="EMBL" id="JAINUF010000001">
    <property type="protein sequence ID" value="KAJ8380720.1"/>
    <property type="molecule type" value="Genomic_DNA"/>
</dbReference>
<dbReference type="Proteomes" id="UP001152622">
    <property type="component" value="Chromosome 1"/>
</dbReference>